<dbReference type="PANTHER" id="PTHR44196">
    <property type="entry name" value="DEHYDROGENASE/REDUCTASE SDR FAMILY MEMBER 7B"/>
    <property type="match status" value="1"/>
</dbReference>
<dbReference type="PRINTS" id="PR00080">
    <property type="entry name" value="SDRFAMILY"/>
</dbReference>
<dbReference type="RefSeq" id="WP_144260335.1">
    <property type="nucleotide sequence ID" value="NZ_QMDX01000001.1"/>
</dbReference>
<dbReference type="GO" id="GO:0016020">
    <property type="term" value="C:membrane"/>
    <property type="evidence" value="ECO:0007669"/>
    <property type="project" value="TreeGrafter"/>
</dbReference>
<dbReference type="SUPFAM" id="SSF51735">
    <property type="entry name" value="NAD(P)-binding Rossmann-fold domains"/>
    <property type="match status" value="1"/>
</dbReference>
<dbReference type="AlphaFoldDB" id="A0A554NFS6"/>
<reference evidence="4 5" key="1">
    <citation type="submission" date="2018-06" db="EMBL/GenBank/DDBJ databases">
        <title>Natronomonas sp. F16-60 a new haloarchaeon isolated from a solar saltern of Isla Cristina, Huelva, Spain.</title>
        <authorList>
            <person name="Duran-Viseras A."/>
            <person name="Sanchez-Porro C."/>
            <person name="Ventosa A."/>
        </authorList>
    </citation>
    <scope>NUCLEOTIDE SEQUENCE [LARGE SCALE GENOMIC DNA]</scope>
    <source>
        <strain evidence="4 5">F16-60</strain>
    </source>
</reference>
<dbReference type="PIRSF" id="PIRSF000126">
    <property type="entry name" value="11-beta-HSD1"/>
    <property type="match status" value="1"/>
</dbReference>
<dbReference type="GO" id="GO:0016491">
    <property type="term" value="F:oxidoreductase activity"/>
    <property type="evidence" value="ECO:0007669"/>
    <property type="project" value="UniProtKB-KW"/>
</dbReference>
<protein>
    <submittedName>
        <fullName evidence="4">Short-chain dehydrogenase</fullName>
    </submittedName>
</protein>
<name>A0A554NFS6_9EURY</name>
<evidence type="ECO:0000256" key="2">
    <source>
        <dbReference type="ARBA" id="ARBA00023002"/>
    </source>
</evidence>
<dbReference type="PRINTS" id="PR00081">
    <property type="entry name" value="GDHRDH"/>
</dbReference>
<evidence type="ECO:0000256" key="1">
    <source>
        <dbReference type="ARBA" id="ARBA00006484"/>
    </source>
</evidence>
<dbReference type="EMBL" id="QMDX01000001">
    <property type="protein sequence ID" value="TSD15860.1"/>
    <property type="molecule type" value="Genomic_DNA"/>
</dbReference>
<dbReference type="InterPro" id="IPR036291">
    <property type="entry name" value="NAD(P)-bd_dom_sf"/>
</dbReference>
<evidence type="ECO:0000313" key="5">
    <source>
        <dbReference type="Proteomes" id="UP000319894"/>
    </source>
</evidence>
<dbReference type="PANTHER" id="PTHR44196:SF2">
    <property type="entry name" value="SHORT-CHAIN DEHYDROGENASE-RELATED"/>
    <property type="match status" value="1"/>
</dbReference>
<dbReference type="Pfam" id="PF00106">
    <property type="entry name" value="adh_short"/>
    <property type="match status" value="1"/>
</dbReference>
<comment type="caution">
    <text evidence="4">The sequence shown here is derived from an EMBL/GenBank/DDBJ whole genome shotgun (WGS) entry which is preliminary data.</text>
</comment>
<keyword evidence="5" id="KW-1185">Reference proteome</keyword>
<dbReference type="CDD" id="cd05233">
    <property type="entry name" value="SDR_c"/>
    <property type="match status" value="1"/>
</dbReference>
<gene>
    <name evidence="4" type="ORF">DP107_01370</name>
</gene>
<sequence length="266" mass="28244">MPHGTALVTGASAGIGRALAGEFARNGYDLVLVARREGELREAAEEFEANGVTAHVVPTDLGSRGDREALYEAVVEERDIEVDTLVNNVGIGTQGKYTEVDLDRDLLQIELNVTTPSHLTKLFGADMVERGDGRVLNVASSAAFQPGPFMAVYYASKAYLLSFSEALHEELASDGVTVTALCPGPVATEFQERAGNEGAPIGNPEAEGLLAPNWQAADDVARAGYEGLHDGEAVVVTGTDLKLLTRLVPLLPRSTVRKLSRSLNEG</sequence>
<dbReference type="Proteomes" id="UP000319894">
    <property type="component" value="Unassembled WGS sequence"/>
</dbReference>
<comment type="similarity">
    <text evidence="1 3">Belongs to the short-chain dehydrogenases/reductases (SDR) family.</text>
</comment>
<dbReference type="InParanoid" id="A0A554NFS6"/>
<keyword evidence="2" id="KW-0560">Oxidoreductase</keyword>
<dbReference type="Gene3D" id="3.40.50.720">
    <property type="entry name" value="NAD(P)-binding Rossmann-like Domain"/>
    <property type="match status" value="1"/>
</dbReference>
<accession>A0A554NFS6</accession>
<dbReference type="InterPro" id="IPR002347">
    <property type="entry name" value="SDR_fam"/>
</dbReference>
<evidence type="ECO:0000313" key="4">
    <source>
        <dbReference type="EMBL" id="TSD15860.1"/>
    </source>
</evidence>
<dbReference type="OrthoDB" id="176960at2157"/>
<organism evidence="4 5">
    <name type="scientific">Haloglomus irregulare</name>
    <dbReference type="NCBI Taxonomy" id="2234134"/>
    <lineage>
        <taxon>Archaea</taxon>
        <taxon>Methanobacteriati</taxon>
        <taxon>Methanobacteriota</taxon>
        <taxon>Stenosarchaea group</taxon>
        <taxon>Halobacteria</taxon>
        <taxon>Halobacteriales</taxon>
        <taxon>Natronomonadaceae</taxon>
        <taxon>Haloglomus</taxon>
    </lineage>
</organism>
<evidence type="ECO:0000256" key="3">
    <source>
        <dbReference type="RuleBase" id="RU000363"/>
    </source>
</evidence>
<proteinExistence type="inferred from homology"/>